<comment type="similarity">
    <text evidence="1 4">Belongs to the universal ribosomal protein uL13 family.</text>
</comment>
<dbReference type="InterPro" id="IPR036899">
    <property type="entry name" value="Ribosomal_uL13_sf"/>
</dbReference>
<evidence type="ECO:0000256" key="1">
    <source>
        <dbReference type="ARBA" id="ARBA00006227"/>
    </source>
</evidence>
<dbReference type="EMBL" id="MHTK01000006">
    <property type="protein sequence ID" value="OHA59697.1"/>
    <property type="molecule type" value="Genomic_DNA"/>
</dbReference>
<dbReference type="SUPFAM" id="SSF52161">
    <property type="entry name" value="Ribosomal protein L13"/>
    <property type="match status" value="1"/>
</dbReference>
<keyword evidence="3 4" id="KW-0687">Ribonucleoprotein</keyword>
<dbReference type="GO" id="GO:0017148">
    <property type="term" value="P:negative regulation of translation"/>
    <property type="evidence" value="ECO:0007669"/>
    <property type="project" value="TreeGrafter"/>
</dbReference>
<dbReference type="NCBIfam" id="TIGR01066">
    <property type="entry name" value="rplM_bact"/>
    <property type="match status" value="1"/>
</dbReference>
<dbReference type="PANTHER" id="PTHR11545:SF2">
    <property type="entry name" value="LARGE RIBOSOMAL SUBUNIT PROTEIN UL13M"/>
    <property type="match status" value="1"/>
</dbReference>
<dbReference type="PANTHER" id="PTHR11545">
    <property type="entry name" value="RIBOSOMAL PROTEIN L13"/>
    <property type="match status" value="1"/>
</dbReference>
<accession>A0A1G2QGR5</accession>
<evidence type="ECO:0000256" key="4">
    <source>
        <dbReference type="HAMAP-Rule" id="MF_01366"/>
    </source>
</evidence>
<dbReference type="GO" id="GO:0003729">
    <property type="term" value="F:mRNA binding"/>
    <property type="evidence" value="ECO:0007669"/>
    <property type="project" value="TreeGrafter"/>
</dbReference>
<gene>
    <name evidence="4" type="primary">rplM</name>
    <name evidence="5" type="ORF">A2589_01150</name>
</gene>
<dbReference type="AlphaFoldDB" id="A0A1G2QGR5"/>
<sequence length="114" mass="12413">MEHIIDASGQSLGRLASQVAVLLRGKDQAVFLNHTRPTAKVKVTNVSQILITGNKRDGKVYTRHSGQPGGLKTETLSEVINKKGMAEALKRAIYGMLPANKLRSVMMNNLTISE</sequence>
<dbReference type="Gene3D" id="3.90.1180.10">
    <property type="entry name" value="Ribosomal protein L13"/>
    <property type="match status" value="1"/>
</dbReference>
<dbReference type="GO" id="GO:0006412">
    <property type="term" value="P:translation"/>
    <property type="evidence" value="ECO:0007669"/>
    <property type="project" value="UniProtKB-UniRule"/>
</dbReference>
<dbReference type="Proteomes" id="UP000177838">
    <property type="component" value="Unassembled WGS sequence"/>
</dbReference>
<dbReference type="InterPro" id="IPR005823">
    <property type="entry name" value="Ribosomal_uL13_bac-type"/>
</dbReference>
<dbReference type="CDD" id="cd00392">
    <property type="entry name" value="Ribosomal_L13"/>
    <property type="match status" value="1"/>
</dbReference>
<comment type="function">
    <text evidence="4">This protein is one of the early assembly proteins of the 50S ribosomal subunit, although it is not seen to bind rRNA by itself. It is important during the early stages of 50S assembly.</text>
</comment>
<dbReference type="GO" id="GO:1990904">
    <property type="term" value="C:ribonucleoprotein complex"/>
    <property type="evidence" value="ECO:0007669"/>
    <property type="project" value="UniProtKB-KW"/>
</dbReference>
<dbReference type="GO" id="GO:0003735">
    <property type="term" value="F:structural constituent of ribosome"/>
    <property type="evidence" value="ECO:0007669"/>
    <property type="project" value="InterPro"/>
</dbReference>
<comment type="caution">
    <text evidence="5">The sequence shown here is derived from an EMBL/GenBank/DDBJ whole genome shotgun (WGS) entry which is preliminary data.</text>
</comment>
<evidence type="ECO:0000313" key="5">
    <source>
        <dbReference type="EMBL" id="OHA59697.1"/>
    </source>
</evidence>
<reference evidence="5 6" key="1">
    <citation type="journal article" date="2016" name="Nat. Commun.">
        <title>Thousands of microbial genomes shed light on interconnected biogeochemical processes in an aquifer system.</title>
        <authorList>
            <person name="Anantharaman K."/>
            <person name="Brown C.T."/>
            <person name="Hug L.A."/>
            <person name="Sharon I."/>
            <person name="Castelle C.J."/>
            <person name="Probst A.J."/>
            <person name="Thomas B.C."/>
            <person name="Singh A."/>
            <person name="Wilkins M.J."/>
            <person name="Karaoz U."/>
            <person name="Brodie E.L."/>
            <person name="Williams K.H."/>
            <person name="Hubbard S.S."/>
            <person name="Banfield J.F."/>
        </authorList>
    </citation>
    <scope>NUCLEOTIDE SEQUENCE [LARGE SCALE GENOMIC DNA]</scope>
</reference>
<proteinExistence type="inferred from homology"/>
<dbReference type="STRING" id="1802439.A2589_01150"/>
<dbReference type="PIRSF" id="PIRSF002181">
    <property type="entry name" value="Ribosomal_L13"/>
    <property type="match status" value="1"/>
</dbReference>
<dbReference type="InterPro" id="IPR005822">
    <property type="entry name" value="Ribosomal_uL13"/>
</dbReference>
<protein>
    <recommendedName>
        <fullName evidence="4">Large ribosomal subunit protein uL13</fullName>
    </recommendedName>
</protein>
<evidence type="ECO:0000313" key="6">
    <source>
        <dbReference type="Proteomes" id="UP000177838"/>
    </source>
</evidence>
<dbReference type="HAMAP" id="MF_01366">
    <property type="entry name" value="Ribosomal_uL13"/>
    <property type="match status" value="1"/>
</dbReference>
<keyword evidence="2 4" id="KW-0689">Ribosomal protein</keyword>
<name>A0A1G2QGR5_9BACT</name>
<organism evidence="5 6">
    <name type="scientific">Candidatus Vogelbacteria bacterium RIFOXYD1_FULL_46_19</name>
    <dbReference type="NCBI Taxonomy" id="1802439"/>
    <lineage>
        <taxon>Bacteria</taxon>
        <taxon>Candidatus Vogeliibacteriota</taxon>
    </lineage>
</organism>
<comment type="subunit">
    <text evidence="4">Part of the 50S ribosomal subunit.</text>
</comment>
<dbReference type="GO" id="GO:0005840">
    <property type="term" value="C:ribosome"/>
    <property type="evidence" value="ECO:0007669"/>
    <property type="project" value="UniProtKB-KW"/>
</dbReference>
<evidence type="ECO:0000256" key="3">
    <source>
        <dbReference type="ARBA" id="ARBA00023274"/>
    </source>
</evidence>
<evidence type="ECO:0000256" key="2">
    <source>
        <dbReference type="ARBA" id="ARBA00022980"/>
    </source>
</evidence>
<dbReference type="Pfam" id="PF00572">
    <property type="entry name" value="Ribosomal_L13"/>
    <property type="match status" value="1"/>
</dbReference>